<keyword evidence="4" id="KW-0804">Transcription</keyword>
<dbReference type="GO" id="GO:0003700">
    <property type="term" value="F:DNA-binding transcription factor activity"/>
    <property type="evidence" value="ECO:0007669"/>
    <property type="project" value="TreeGrafter"/>
</dbReference>
<organism evidence="6">
    <name type="scientific">Pseudomonas aeruginosa</name>
    <dbReference type="NCBI Taxonomy" id="287"/>
    <lineage>
        <taxon>Bacteria</taxon>
        <taxon>Pseudomonadati</taxon>
        <taxon>Pseudomonadota</taxon>
        <taxon>Gammaproteobacteria</taxon>
        <taxon>Pseudomonadales</taxon>
        <taxon>Pseudomonadaceae</taxon>
        <taxon>Pseudomonas</taxon>
    </lineage>
</organism>
<evidence type="ECO:0000256" key="4">
    <source>
        <dbReference type="ARBA" id="ARBA00023163"/>
    </source>
</evidence>
<dbReference type="EMBL" id="LR700248">
    <property type="protein sequence ID" value="VVH82453.1"/>
    <property type="molecule type" value="Genomic_DNA"/>
</dbReference>
<dbReference type="SUPFAM" id="SSF53850">
    <property type="entry name" value="Periplasmic binding protein-like II"/>
    <property type="match status" value="1"/>
</dbReference>
<evidence type="ECO:0000313" key="6">
    <source>
        <dbReference type="EMBL" id="VVH82453.1"/>
    </source>
</evidence>
<name>A0A5E5R4J0_PSEAI</name>
<dbReference type="PANTHER" id="PTHR30537">
    <property type="entry name" value="HTH-TYPE TRANSCRIPTIONAL REGULATOR"/>
    <property type="match status" value="1"/>
</dbReference>
<keyword evidence="2" id="KW-0805">Transcription regulation</keyword>
<evidence type="ECO:0000259" key="5">
    <source>
        <dbReference type="Pfam" id="PF03466"/>
    </source>
</evidence>
<feature type="domain" description="LysR substrate-binding" evidence="5">
    <location>
        <begin position="2"/>
        <end position="105"/>
    </location>
</feature>
<gene>
    <name evidence="6" type="primary">gcvA_7</name>
    <name evidence="6" type="ORF">TUEID40_03640</name>
</gene>
<dbReference type="PANTHER" id="PTHR30537:SF74">
    <property type="entry name" value="HTH-TYPE TRANSCRIPTIONAL REGULATOR TRPI"/>
    <property type="match status" value="1"/>
</dbReference>
<protein>
    <submittedName>
        <fullName evidence="6">Glycine cleavage system transcriptional activator</fullName>
    </submittedName>
</protein>
<sequence>MQEPLLHTASRPQAWPAWAASQGLAAEALRYGQGFEHLYYLLEAAVAGLGVAIAPEPLVRDDLAAGRLAAPWGFIETDARLALWVPARLHDPRAGRLAQWLREQLAG</sequence>
<dbReference type="InterPro" id="IPR058163">
    <property type="entry name" value="LysR-type_TF_proteobact-type"/>
</dbReference>
<dbReference type="Pfam" id="PF03466">
    <property type="entry name" value="LysR_substrate"/>
    <property type="match status" value="1"/>
</dbReference>
<evidence type="ECO:0000256" key="3">
    <source>
        <dbReference type="ARBA" id="ARBA00023125"/>
    </source>
</evidence>
<dbReference type="AlphaFoldDB" id="A0A5E5R4J0"/>
<evidence type="ECO:0000256" key="1">
    <source>
        <dbReference type="ARBA" id="ARBA00009437"/>
    </source>
</evidence>
<dbReference type="InterPro" id="IPR005119">
    <property type="entry name" value="LysR_subst-bd"/>
</dbReference>
<keyword evidence="3" id="KW-0238">DNA-binding</keyword>
<proteinExistence type="inferred from homology"/>
<dbReference type="Gene3D" id="3.40.190.10">
    <property type="entry name" value="Periplasmic binding protein-like II"/>
    <property type="match status" value="1"/>
</dbReference>
<reference evidence="6" key="1">
    <citation type="submission" date="2019-09" db="EMBL/GenBank/DDBJ databases">
        <authorList>
            <person name="Gross C."/>
            <person name="Bohn E."/>
        </authorList>
    </citation>
    <scope>NUCLEOTIDE SEQUENCE</scope>
    <source>
        <strain evidence="6">ID40</strain>
    </source>
</reference>
<dbReference type="GO" id="GO:0006351">
    <property type="term" value="P:DNA-templated transcription"/>
    <property type="evidence" value="ECO:0007669"/>
    <property type="project" value="TreeGrafter"/>
</dbReference>
<dbReference type="GO" id="GO:0043565">
    <property type="term" value="F:sequence-specific DNA binding"/>
    <property type="evidence" value="ECO:0007669"/>
    <property type="project" value="TreeGrafter"/>
</dbReference>
<comment type="similarity">
    <text evidence="1">Belongs to the LysR transcriptional regulatory family.</text>
</comment>
<accession>A0A5E5R4J0</accession>
<evidence type="ECO:0000256" key="2">
    <source>
        <dbReference type="ARBA" id="ARBA00023015"/>
    </source>
</evidence>
<dbReference type="FunFam" id="3.40.190.10:FF:000017">
    <property type="entry name" value="Glycine cleavage system transcriptional activator"/>
    <property type="match status" value="1"/>
</dbReference>